<keyword evidence="1" id="KW-0067">ATP-binding</keyword>
<dbReference type="Gene3D" id="3.40.50.20">
    <property type="match status" value="1"/>
</dbReference>
<accession>A0ABW3DF20</accession>
<comment type="caution">
    <text evidence="3">The sequence shown here is derived from an EMBL/GenBank/DDBJ whole genome shotgun (WGS) entry which is preliminary data.</text>
</comment>
<sequence length="398" mass="44646">MSTRPAQEEGEGPLTVLITGGRAPAALELARLWSAAGHRVITADSIARTLCGASRRVAGNYVLPEVNDGPQQYIEALADVIQRERVHMLIPTCEEVFAVSRFRERLLPLCQVLVDEASKLSLLHNKWEFIDTAKRLGFRVPETRLLTSEGEVQAFLEEGDPLRRYVLKPVYSRFASKVRIVRGGEAAGDIPASRRYPWVGQQFIEGKPYCTYGIAHDGRLTAHAAYASNFTAGQGACVCFEREEHSGLQEWVARMVSAIRFTGQIAFDFIETEEGTLYPLECNPRATSGIHLFRAEDRLDRAFLDTASDSILTPSGNRPTVLKGAMLLYAWKGISSLPRARDWMRAVFRGRDAVFRWDDPAPLAAQWPMLLHFWRKSRKHGISIAEATTIDMEWNGER</sequence>
<dbReference type="RefSeq" id="WP_379291147.1">
    <property type="nucleotide sequence ID" value="NZ_JBHTIU010000094.1"/>
</dbReference>
<evidence type="ECO:0000313" key="3">
    <source>
        <dbReference type="EMBL" id="MFD0871921.1"/>
    </source>
</evidence>
<dbReference type="InterPro" id="IPR011761">
    <property type="entry name" value="ATP-grasp"/>
</dbReference>
<protein>
    <submittedName>
        <fullName evidence="3">ATP-grasp domain-containing protein</fullName>
    </submittedName>
</protein>
<gene>
    <name evidence="3" type="ORF">ACFQ03_22590</name>
</gene>
<dbReference type="SUPFAM" id="SSF56059">
    <property type="entry name" value="Glutathione synthetase ATP-binding domain-like"/>
    <property type="match status" value="1"/>
</dbReference>
<keyword evidence="1" id="KW-0547">Nucleotide-binding</keyword>
<evidence type="ECO:0000259" key="2">
    <source>
        <dbReference type="PROSITE" id="PS50975"/>
    </source>
</evidence>
<dbReference type="Gene3D" id="3.30.470.20">
    <property type="entry name" value="ATP-grasp fold, B domain"/>
    <property type="match status" value="1"/>
</dbReference>
<dbReference type="Pfam" id="PF02655">
    <property type="entry name" value="ATP-grasp_3"/>
    <property type="match status" value="1"/>
</dbReference>
<evidence type="ECO:0000256" key="1">
    <source>
        <dbReference type="PROSITE-ProRule" id="PRU00409"/>
    </source>
</evidence>
<proteinExistence type="predicted"/>
<evidence type="ECO:0000313" key="4">
    <source>
        <dbReference type="Proteomes" id="UP001597120"/>
    </source>
</evidence>
<dbReference type="Proteomes" id="UP001597120">
    <property type="component" value="Unassembled WGS sequence"/>
</dbReference>
<reference evidence="4" key="1">
    <citation type="journal article" date="2019" name="Int. J. Syst. Evol. Microbiol.">
        <title>The Global Catalogue of Microorganisms (GCM) 10K type strain sequencing project: providing services to taxonomists for standard genome sequencing and annotation.</title>
        <authorList>
            <consortium name="The Broad Institute Genomics Platform"/>
            <consortium name="The Broad Institute Genome Sequencing Center for Infectious Disease"/>
            <person name="Wu L."/>
            <person name="Ma J."/>
        </authorList>
    </citation>
    <scope>NUCLEOTIDE SEQUENCE [LARGE SCALE GENOMIC DNA]</scope>
    <source>
        <strain evidence="4">CCUG 57263</strain>
    </source>
</reference>
<organism evidence="3 4">
    <name type="scientific">Paenibacillus residui</name>
    <dbReference type="NCBI Taxonomy" id="629724"/>
    <lineage>
        <taxon>Bacteria</taxon>
        <taxon>Bacillati</taxon>
        <taxon>Bacillota</taxon>
        <taxon>Bacilli</taxon>
        <taxon>Bacillales</taxon>
        <taxon>Paenibacillaceae</taxon>
        <taxon>Paenibacillus</taxon>
    </lineage>
</organism>
<feature type="domain" description="ATP-grasp" evidence="2">
    <location>
        <begin position="130"/>
        <end position="312"/>
    </location>
</feature>
<name>A0ABW3DF20_9BACL</name>
<keyword evidence="4" id="KW-1185">Reference proteome</keyword>
<dbReference type="EMBL" id="JBHTIU010000094">
    <property type="protein sequence ID" value="MFD0871921.1"/>
    <property type="molecule type" value="Genomic_DNA"/>
</dbReference>
<dbReference type="PROSITE" id="PS50975">
    <property type="entry name" value="ATP_GRASP"/>
    <property type="match status" value="1"/>
</dbReference>
<dbReference type="NCBIfam" id="NF005315">
    <property type="entry name" value="PRK06849.1"/>
    <property type="match status" value="1"/>
</dbReference>
<dbReference type="InterPro" id="IPR003806">
    <property type="entry name" value="ATP-grasp_PylC-type"/>
</dbReference>